<dbReference type="AlphaFoldDB" id="A0A0C3EMH4"/>
<name>A0A0C3EMH4_9AGAM</name>
<sequence>MGSLLKTNRVKSNYLRIGNETNQNRPLESRKSCSSELSHLDIKMNDVLSYMLDNVQMIAMQVVFINKPVFSDLLCNRCYSESKASFVVATSGSTCSWGSAG</sequence>
<dbReference type="HOGENOM" id="CLU_2293342_0_0_1"/>
<proteinExistence type="predicted"/>
<evidence type="ECO:0000313" key="2">
    <source>
        <dbReference type="Proteomes" id="UP000053989"/>
    </source>
</evidence>
<reference evidence="2" key="2">
    <citation type="submission" date="2015-01" db="EMBL/GenBank/DDBJ databases">
        <title>Evolutionary Origins and Diversification of the Mycorrhizal Mutualists.</title>
        <authorList>
            <consortium name="DOE Joint Genome Institute"/>
            <consortium name="Mycorrhizal Genomics Consortium"/>
            <person name="Kohler A."/>
            <person name="Kuo A."/>
            <person name="Nagy L.G."/>
            <person name="Floudas D."/>
            <person name="Copeland A."/>
            <person name="Barry K.W."/>
            <person name="Cichocki N."/>
            <person name="Veneault-Fourrey C."/>
            <person name="LaButti K."/>
            <person name="Lindquist E.A."/>
            <person name="Lipzen A."/>
            <person name="Lundell T."/>
            <person name="Morin E."/>
            <person name="Murat C."/>
            <person name="Riley R."/>
            <person name="Ohm R."/>
            <person name="Sun H."/>
            <person name="Tunlid A."/>
            <person name="Henrissat B."/>
            <person name="Grigoriev I.V."/>
            <person name="Hibbett D.S."/>
            <person name="Martin F."/>
        </authorList>
    </citation>
    <scope>NUCLEOTIDE SEQUENCE [LARGE SCALE GENOMIC DNA]</scope>
    <source>
        <strain evidence="2">Foug A</strain>
    </source>
</reference>
<protein>
    <submittedName>
        <fullName evidence="1">Uncharacterized protein</fullName>
    </submittedName>
</protein>
<organism evidence="1 2">
    <name type="scientific">Scleroderma citrinum Foug A</name>
    <dbReference type="NCBI Taxonomy" id="1036808"/>
    <lineage>
        <taxon>Eukaryota</taxon>
        <taxon>Fungi</taxon>
        <taxon>Dikarya</taxon>
        <taxon>Basidiomycota</taxon>
        <taxon>Agaricomycotina</taxon>
        <taxon>Agaricomycetes</taxon>
        <taxon>Agaricomycetidae</taxon>
        <taxon>Boletales</taxon>
        <taxon>Sclerodermatineae</taxon>
        <taxon>Sclerodermataceae</taxon>
        <taxon>Scleroderma</taxon>
    </lineage>
</organism>
<accession>A0A0C3EMH4</accession>
<gene>
    <name evidence="1" type="ORF">SCLCIDRAFT_1207818</name>
</gene>
<dbReference type="InParanoid" id="A0A0C3EMH4"/>
<evidence type="ECO:0000313" key="1">
    <source>
        <dbReference type="EMBL" id="KIM69409.1"/>
    </source>
</evidence>
<dbReference type="Proteomes" id="UP000053989">
    <property type="component" value="Unassembled WGS sequence"/>
</dbReference>
<keyword evidence="2" id="KW-1185">Reference proteome</keyword>
<reference evidence="1 2" key="1">
    <citation type="submission" date="2014-04" db="EMBL/GenBank/DDBJ databases">
        <authorList>
            <consortium name="DOE Joint Genome Institute"/>
            <person name="Kuo A."/>
            <person name="Kohler A."/>
            <person name="Nagy L.G."/>
            <person name="Floudas D."/>
            <person name="Copeland A."/>
            <person name="Barry K.W."/>
            <person name="Cichocki N."/>
            <person name="Veneault-Fourrey C."/>
            <person name="LaButti K."/>
            <person name="Lindquist E.A."/>
            <person name="Lipzen A."/>
            <person name="Lundell T."/>
            <person name="Morin E."/>
            <person name="Murat C."/>
            <person name="Sun H."/>
            <person name="Tunlid A."/>
            <person name="Henrissat B."/>
            <person name="Grigoriev I.V."/>
            <person name="Hibbett D.S."/>
            <person name="Martin F."/>
            <person name="Nordberg H.P."/>
            <person name="Cantor M.N."/>
            <person name="Hua S.X."/>
        </authorList>
    </citation>
    <scope>NUCLEOTIDE SEQUENCE [LARGE SCALE GENOMIC DNA]</scope>
    <source>
        <strain evidence="1 2">Foug A</strain>
    </source>
</reference>
<dbReference type="EMBL" id="KN822006">
    <property type="protein sequence ID" value="KIM69409.1"/>
    <property type="molecule type" value="Genomic_DNA"/>
</dbReference>